<dbReference type="PRINTS" id="PR00164">
    <property type="entry name" value="ABC2TRNSPORT"/>
</dbReference>
<evidence type="ECO:0000313" key="9">
    <source>
        <dbReference type="Proteomes" id="UP001058003"/>
    </source>
</evidence>
<evidence type="ECO:0000256" key="4">
    <source>
        <dbReference type="ARBA" id="ARBA00023136"/>
    </source>
</evidence>
<evidence type="ECO:0000256" key="5">
    <source>
        <dbReference type="ARBA" id="ARBA00023251"/>
    </source>
</evidence>
<dbReference type="RefSeq" id="WP_052388506.1">
    <property type="nucleotide sequence ID" value="NZ_CP073767.1"/>
</dbReference>
<dbReference type="GO" id="GO:0043190">
    <property type="term" value="C:ATP-binding cassette (ABC) transporter complex"/>
    <property type="evidence" value="ECO:0007669"/>
    <property type="project" value="InterPro"/>
</dbReference>
<name>A0A9Q9ITA3_9ACTN</name>
<keyword evidence="6" id="KW-0813">Transport</keyword>
<keyword evidence="3 6" id="KW-1133">Transmembrane helix</keyword>
<evidence type="ECO:0000256" key="3">
    <source>
        <dbReference type="ARBA" id="ARBA00022989"/>
    </source>
</evidence>
<keyword evidence="4 6" id="KW-0472">Membrane</keyword>
<evidence type="ECO:0000256" key="6">
    <source>
        <dbReference type="RuleBase" id="RU361157"/>
    </source>
</evidence>
<comment type="similarity">
    <text evidence="6">Belongs to the ABC-2 integral membrane protein family.</text>
</comment>
<feature type="transmembrane region" description="Helical" evidence="6">
    <location>
        <begin position="189"/>
        <end position="207"/>
    </location>
</feature>
<dbReference type="EMBL" id="CP073767">
    <property type="protein sequence ID" value="UWZ59074.1"/>
    <property type="molecule type" value="Genomic_DNA"/>
</dbReference>
<dbReference type="InterPro" id="IPR013525">
    <property type="entry name" value="ABC2_TM"/>
</dbReference>
<evidence type="ECO:0000313" key="8">
    <source>
        <dbReference type="EMBL" id="UWZ59074.1"/>
    </source>
</evidence>
<evidence type="ECO:0000259" key="7">
    <source>
        <dbReference type="PROSITE" id="PS51012"/>
    </source>
</evidence>
<dbReference type="GO" id="GO:0046677">
    <property type="term" value="P:response to antibiotic"/>
    <property type="evidence" value="ECO:0007669"/>
    <property type="project" value="UniProtKB-KW"/>
</dbReference>
<dbReference type="InterPro" id="IPR047817">
    <property type="entry name" value="ABC2_TM_bact-type"/>
</dbReference>
<dbReference type="GO" id="GO:0140359">
    <property type="term" value="F:ABC-type transporter activity"/>
    <property type="evidence" value="ECO:0007669"/>
    <property type="project" value="InterPro"/>
</dbReference>
<feature type="transmembrane region" description="Helical" evidence="6">
    <location>
        <begin position="127"/>
        <end position="149"/>
    </location>
</feature>
<feature type="transmembrane region" description="Helical" evidence="6">
    <location>
        <begin position="155"/>
        <end position="177"/>
    </location>
</feature>
<keyword evidence="2 6" id="KW-0812">Transmembrane</keyword>
<dbReference type="PANTHER" id="PTHR43229">
    <property type="entry name" value="NODULATION PROTEIN J"/>
    <property type="match status" value="1"/>
</dbReference>
<evidence type="ECO:0000256" key="2">
    <source>
        <dbReference type="ARBA" id="ARBA00022692"/>
    </source>
</evidence>
<sequence>MPTTASTLLNPLSGPLRRGRAAAMVERNLFIYRHTWFVLAAEVFEPLLYLLAFGVGMGLLIDGVPGLSDSAVSYPQFVAPALLATAAMNGAMNETTFNMFGKLKTDHTYESILTTPMTVRLVAFGEVWWALLRGFIVATGFLAVVSAFGLAHSPWVLLALPGALLTGYAFAAVGLLVVTYLRTFQDFQLIQLVMLPMFLFATTFYPLTVYPRPIQLLVEVLPLYHSIELVRQPFLGAPGPQLLVSAAYLAILGTAALALAVRRLGATLRR</sequence>
<dbReference type="PIRSF" id="PIRSF006648">
    <property type="entry name" value="DrrB"/>
    <property type="match status" value="1"/>
</dbReference>
<dbReference type="AlphaFoldDB" id="A0A9Q9ITA3"/>
<feature type="domain" description="ABC transmembrane type-2" evidence="7">
    <location>
        <begin position="37"/>
        <end position="267"/>
    </location>
</feature>
<dbReference type="PROSITE" id="PS51012">
    <property type="entry name" value="ABC_TM2"/>
    <property type="match status" value="1"/>
</dbReference>
<keyword evidence="9" id="KW-1185">Reference proteome</keyword>
<organism evidence="8 9">
    <name type="scientific">Dactylosporangium aurantiacum</name>
    <dbReference type="NCBI Taxonomy" id="35754"/>
    <lineage>
        <taxon>Bacteria</taxon>
        <taxon>Bacillati</taxon>
        <taxon>Actinomycetota</taxon>
        <taxon>Actinomycetes</taxon>
        <taxon>Micromonosporales</taxon>
        <taxon>Micromonosporaceae</taxon>
        <taxon>Dactylosporangium</taxon>
    </lineage>
</organism>
<keyword evidence="6" id="KW-1003">Cell membrane</keyword>
<accession>A0A9Q9ITA3</accession>
<dbReference type="KEGG" id="daur:Daura_24685"/>
<comment type="subcellular location">
    <subcellularLocation>
        <location evidence="6">Cell membrane</location>
        <topology evidence="6">Multi-pass membrane protein</topology>
    </subcellularLocation>
    <subcellularLocation>
        <location evidence="1">Membrane</location>
        <topology evidence="1">Multi-pass membrane protein</topology>
    </subcellularLocation>
</comment>
<feature type="transmembrane region" description="Helical" evidence="6">
    <location>
        <begin position="73"/>
        <end position="92"/>
    </location>
</feature>
<reference evidence="8" key="1">
    <citation type="submission" date="2021-04" db="EMBL/GenBank/DDBJ databases">
        <title>Dactylosporangium aurantiacum NRRL B-8018 full assembly.</title>
        <authorList>
            <person name="Hartkoorn R.C."/>
            <person name="Beaudoing E."/>
            <person name="Hot D."/>
        </authorList>
    </citation>
    <scope>NUCLEOTIDE SEQUENCE</scope>
    <source>
        <strain evidence="8">NRRL B-8018</strain>
    </source>
</reference>
<feature type="transmembrane region" description="Helical" evidence="6">
    <location>
        <begin position="36"/>
        <end position="61"/>
    </location>
</feature>
<protein>
    <recommendedName>
        <fullName evidence="6">Transport permease protein</fullName>
    </recommendedName>
</protein>
<gene>
    <name evidence="8" type="ORF">Daura_24685</name>
</gene>
<evidence type="ECO:0000256" key="1">
    <source>
        <dbReference type="ARBA" id="ARBA00004141"/>
    </source>
</evidence>
<proteinExistence type="inferred from homology"/>
<dbReference type="PANTHER" id="PTHR43229:SF2">
    <property type="entry name" value="NODULATION PROTEIN J"/>
    <property type="match status" value="1"/>
</dbReference>
<keyword evidence="5" id="KW-0046">Antibiotic resistance</keyword>
<dbReference type="InterPro" id="IPR000412">
    <property type="entry name" value="ABC_2_transport"/>
</dbReference>
<dbReference type="Pfam" id="PF01061">
    <property type="entry name" value="ABC2_membrane"/>
    <property type="match status" value="1"/>
</dbReference>
<dbReference type="InterPro" id="IPR051784">
    <property type="entry name" value="Nod_factor_ABC_transporter"/>
</dbReference>
<feature type="transmembrane region" description="Helical" evidence="6">
    <location>
        <begin position="242"/>
        <end position="261"/>
    </location>
</feature>
<dbReference type="Proteomes" id="UP001058003">
    <property type="component" value="Chromosome"/>
</dbReference>